<proteinExistence type="predicted"/>
<name>A0A653E5I9_9PSED</name>
<evidence type="ECO:0000313" key="1">
    <source>
        <dbReference type="EMBL" id="VEV97999.1"/>
    </source>
</evidence>
<reference evidence="1" key="1">
    <citation type="submission" date="2019-02" db="EMBL/GenBank/DDBJ databases">
        <authorList>
            <consortium name="Genoscope - CEA"/>
            <person name="William W."/>
        </authorList>
    </citation>
    <scope>NUCLEOTIDE SEQUENCE [LARGE SCALE GENOMIC DNA]</scope>
    <source>
        <strain evidence="1">YSy11</strain>
    </source>
</reference>
<organism evidence="1">
    <name type="scientific">Pseudomonas marincola</name>
    <dbReference type="NCBI Taxonomy" id="437900"/>
    <lineage>
        <taxon>Bacteria</taxon>
        <taxon>Pseudomonadati</taxon>
        <taxon>Pseudomonadota</taxon>
        <taxon>Gammaproteobacteria</taxon>
        <taxon>Pseudomonadales</taxon>
        <taxon>Pseudomonadaceae</taxon>
        <taxon>Pseudomonas</taxon>
    </lineage>
</organism>
<accession>A0A653E5I9</accession>
<gene>
    <name evidence="1" type="ORF">PMYSY11_2955</name>
</gene>
<sequence>MQMMEIQAAHDSFFIKDEYVLFNLF</sequence>
<protein>
    <submittedName>
        <fullName evidence="1">Uncharacterized protein</fullName>
    </submittedName>
</protein>
<dbReference type="AlphaFoldDB" id="A0A653E5I9"/>
<dbReference type="EMBL" id="LR215729">
    <property type="protein sequence ID" value="VEV97999.1"/>
    <property type="molecule type" value="Genomic_DNA"/>
</dbReference>